<dbReference type="Proteomes" id="UP000663889">
    <property type="component" value="Unassembled WGS sequence"/>
</dbReference>
<dbReference type="PROSITE" id="PS01179">
    <property type="entry name" value="PID"/>
    <property type="match status" value="2"/>
</dbReference>
<evidence type="ECO:0000259" key="3">
    <source>
        <dbReference type="PROSITE" id="PS50020"/>
    </source>
</evidence>
<name>A0A813XMN1_9BILA</name>
<dbReference type="GO" id="GO:0006355">
    <property type="term" value="P:regulation of DNA-templated transcription"/>
    <property type="evidence" value="ECO:0007669"/>
    <property type="project" value="TreeGrafter"/>
</dbReference>
<dbReference type="GO" id="GO:0005634">
    <property type="term" value="C:nucleus"/>
    <property type="evidence" value="ECO:0007669"/>
    <property type="project" value="TreeGrafter"/>
</dbReference>
<evidence type="ECO:0000259" key="2">
    <source>
        <dbReference type="PROSITE" id="PS01179"/>
    </source>
</evidence>
<protein>
    <submittedName>
        <fullName evidence="4">Uncharacterized protein</fullName>
    </submittedName>
</protein>
<dbReference type="InterPro" id="IPR039576">
    <property type="entry name" value="APBB1/2/3"/>
</dbReference>
<dbReference type="SUPFAM" id="SSF51045">
    <property type="entry name" value="WW domain"/>
    <property type="match status" value="1"/>
</dbReference>
<keyword evidence="1" id="KW-0677">Repeat</keyword>
<dbReference type="EMBL" id="CAJNOU010000105">
    <property type="protein sequence ID" value="CAF0867428.1"/>
    <property type="molecule type" value="Genomic_DNA"/>
</dbReference>
<evidence type="ECO:0000313" key="5">
    <source>
        <dbReference type="Proteomes" id="UP000663889"/>
    </source>
</evidence>
<feature type="domain" description="WW" evidence="3">
    <location>
        <begin position="91"/>
        <end position="123"/>
    </location>
</feature>
<dbReference type="PROSITE" id="PS50020">
    <property type="entry name" value="WW_DOMAIN_2"/>
    <property type="match status" value="1"/>
</dbReference>
<dbReference type="Pfam" id="PF00640">
    <property type="entry name" value="PID"/>
    <property type="match status" value="2"/>
</dbReference>
<dbReference type="InterPro" id="IPR011993">
    <property type="entry name" value="PH-like_dom_sf"/>
</dbReference>
<dbReference type="SMART" id="SM00462">
    <property type="entry name" value="PTB"/>
    <property type="match status" value="2"/>
</dbReference>
<dbReference type="InterPro" id="IPR006020">
    <property type="entry name" value="PTB/PI_dom"/>
</dbReference>
<organism evidence="4 5">
    <name type="scientific">Rotaria sordida</name>
    <dbReference type="NCBI Taxonomy" id="392033"/>
    <lineage>
        <taxon>Eukaryota</taxon>
        <taxon>Metazoa</taxon>
        <taxon>Spiralia</taxon>
        <taxon>Gnathifera</taxon>
        <taxon>Rotifera</taxon>
        <taxon>Eurotatoria</taxon>
        <taxon>Bdelloidea</taxon>
        <taxon>Philodinida</taxon>
        <taxon>Philodinidae</taxon>
        <taxon>Rotaria</taxon>
    </lineage>
</organism>
<dbReference type="PANTHER" id="PTHR14058">
    <property type="entry name" value="AMYLOID BETA A4 PRECURSOR PROTEIN-BINDING FAMILY B"/>
    <property type="match status" value="1"/>
</dbReference>
<dbReference type="FunFam" id="2.30.29.30:FF:000034">
    <property type="entry name" value="amyloid beta A4 precursor protein-binding family B member 2"/>
    <property type="match status" value="1"/>
</dbReference>
<dbReference type="Gene3D" id="2.30.29.30">
    <property type="entry name" value="Pleckstrin-homology domain (PH domain)/Phosphotyrosine-binding domain (PTB)"/>
    <property type="match status" value="2"/>
</dbReference>
<evidence type="ECO:0000256" key="1">
    <source>
        <dbReference type="ARBA" id="ARBA00022737"/>
    </source>
</evidence>
<feature type="domain" description="PID" evidence="2">
    <location>
        <begin position="168"/>
        <end position="294"/>
    </location>
</feature>
<sequence>MHIKTNHGLEKSLNNYRLKYNHHLNYWKDIRKTNYWITFENPLFENYVSMTNGYHFNSNPVLSENISSPTESTDSGIQISIERTITMDDDINLPLGWERFEDEQGVYYWHKFTGTVTRDRPQSMINSPSLTLSSSSNDTCFEINSFLNKSESDNSIRTLNDHSEQHRFYVRSLGWTIINEEDLTKEKISHSVNRCIYELTRGINDSISRWGDGKDLYMDINNTNILLIDPIEMTILHKQSITSLRVWGVGRENSRDFAYVAKDKNLTINIYKCHVFRCDNTSARIIANTLRDVCKNLMIERGLLNHTTEISNDGILNQKRPTSFPDSIENDITNTQFPTPMEEQKNNLPCKYLGCTYVEQPGGMNILRPAIEKIATTVPDDQWISVVVKISPTSIIVCSDGDDSKEQLLDCRIRYLSFLGVGHDIRFCGIIIHCADNSFKCHVFYCQPSCIQLCKNIEAACKLRYQKCLDAHPQSVQSVEQTKNYTSQIKRLVESFWFGNKQSI</sequence>
<feature type="domain" description="PID" evidence="2">
    <location>
        <begin position="351"/>
        <end position="474"/>
    </location>
</feature>
<dbReference type="Gene3D" id="2.20.70.10">
    <property type="match status" value="1"/>
</dbReference>
<dbReference type="GO" id="GO:0005737">
    <property type="term" value="C:cytoplasm"/>
    <property type="evidence" value="ECO:0007669"/>
    <property type="project" value="TreeGrafter"/>
</dbReference>
<dbReference type="CDD" id="cd00201">
    <property type="entry name" value="WW"/>
    <property type="match status" value="1"/>
</dbReference>
<proteinExistence type="predicted"/>
<evidence type="ECO:0000313" key="4">
    <source>
        <dbReference type="EMBL" id="CAF0867428.1"/>
    </source>
</evidence>
<dbReference type="PANTHER" id="PTHR14058:SF8">
    <property type="entry name" value="PROTEIN FE65 HOMOLOG"/>
    <property type="match status" value="1"/>
</dbReference>
<dbReference type="GO" id="GO:0001540">
    <property type="term" value="F:amyloid-beta binding"/>
    <property type="evidence" value="ECO:0007669"/>
    <property type="project" value="InterPro"/>
</dbReference>
<dbReference type="InterPro" id="IPR036020">
    <property type="entry name" value="WW_dom_sf"/>
</dbReference>
<dbReference type="SMART" id="SM00456">
    <property type="entry name" value="WW"/>
    <property type="match status" value="1"/>
</dbReference>
<gene>
    <name evidence="4" type="ORF">SEV965_LOCUS3932</name>
</gene>
<dbReference type="CDD" id="cd01271">
    <property type="entry name" value="PTB2_Fe65"/>
    <property type="match status" value="1"/>
</dbReference>
<comment type="caution">
    <text evidence="4">The sequence shown here is derived from an EMBL/GenBank/DDBJ whole genome shotgun (WGS) entry which is preliminary data.</text>
</comment>
<dbReference type="SUPFAM" id="SSF50729">
    <property type="entry name" value="PH domain-like"/>
    <property type="match status" value="2"/>
</dbReference>
<accession>A0A813XMN1</accession>
<dbReference type="InterPro" id="IPR001202">
    <property type="entry name" value="WW_dom"/>
</dbReference>
<dbReference type="AlphaFoldDB" id="A0A813XMN1"/>
<reference evidence="4" key="1">
    <citation type="submission" date="2021-02" db="EMBL/GenBank/DDBJ databases">
        <authorList>
            <person name="Nowell W R."/>
        </authorList>
    </citation>
    <scope>NUCLEOTIDE SEQUENCE</scope>
</reference>